<gene>
    <name evidence="1" type="ORF">DXG03_007304</name>
</gene>
<proteinExistence type="predicted"/>
<protein>
    <submittedName>
        <fullName evidence="1">Uncharacterized protein</fullName>
    </submittedName>
</protein>
<feature type="non-terminal residue" evidence="1">
    <location>
        <position position="92"/>
    </location>
</feature>
<dbReference type="EMBL" id="JABCKV010005232">
    <property type="protein sequence ID" value="KAG5633475.1"/>
    <property type="molecule type" value="Genomic_DNA"/>
</dbReference>
<comment type="caution">
    <text evidence="1">The sequence shown here is derived from an EMBL/GenBank/DDBJ whole genome shotgun (WGS) entry which is preliminary data.</text>
</comment>
<dbReference type="Proteomes" id="UP000775547">
    <property type="component" value="Unassembled WGS sequence"/>
</dbReference>
<reference evidence="1" key="1">
    <citation type="submission" date="2020-07" db="EMBL/GenBank/DDBJ databases">
        <authorList>
            <person name="Nieuwenhuis M."/>
            <person name="Van De Peppel L.J.J."/>
        </authorList>
    </citation>
    <scope>NUCLEOTIDE SEQUENCE</scope>
    <source>
        <strain evidence="1">AP01</strain>
        <tissue evidence="1">Mycelium</tissue>
    </source>
</reference>
<dbReference type="AlphaFoldDB" id="A0A9P7FQ93"/>
<sequence>LPIRFEYKLEPSVDQAHARRPSACAVVGSNAPEKHIADQRSRAYRARLLHRSQANGRRVGRTRLAAVEARTRRAAAGRDWAVHVADECRVCE</sequence>
<reference evidence="1" key="2">
    <citation type="submission" date="2021-10" db="EMBL/GenBank/DDBJ databases">
        <title>Phylogenomics reveals ancestral predisposition of the termite-cultivated fungus Termitomyces towards a domesticated lifestyle.</title>
        <authorList>
            <person name="Auxier B."/>
            <person name="Grum-Grzhimaylo A."/>
            <person name="Cardenas M.E."/>
            <person name="Lodge J.D."/>
            <person name="Laessoe T."/>
            <person name="Pedersen O."/>
            <person name="Smith M.E."/>
            <person name="Kuyper T.W."/>
            <person name="Franco-Molano E.A."/>
            <person name="Baroni T.J."/>
            <person name="Aanen D.K."/>
        </authorList>
    </citation>
    <scope>NUCLEOTIDE SEQUENCE</scope>
    <source>
        <strain evidence="1">AP01</strain>
        <tissue evidence="1">Mycelium</tissue>
    </source>
</reference>
<name>A0A9P7FQ93_9AGAR</name>
<accession>A0A9P7FQ93</accession>
<feature type="non-terminal residue" evidence="1">
    <location>
        <position position="1"/>
    </location>
</feature>
<organism evidence="1 2">
    <name type="scientific">Asterophora parasitica</name>
    <dbReference type="NCBI Taxonomy" id="117018"/>
    <lineage>
        <taxon>Eukaryota</taxon>
        <taxon>Fungi</taxon>
        <taxon>Dikarya</taxon>
        <taxon>Basidiomycota</taxon>
        <taxon>Agaricomycotina</taxon>
        <taxon>Agaricomycetes</taxon>
        <taxon>Agaricomycetidae</taxon>
        <taxon>Agaricales</taxon>
        <taxon>Tricholomatineae</taxon>
        <taxon>Lyophyllaceae</taxon>
        <taxon>Asterophora</taxon>
    </lineage>
</organism>
<evidence type="ECO:0000313" key="1">
    <source>
        <dbReference type="EMBL" id="KAG5633475.1"/>
    </source>
</evidence>
<keyword evidence="2" id="KW-1185">Reference proteome</keyword>
<evidence type="ECO:0000313" key="2">
    <source>
        <dbReference type="Proteomes" id="UP000775547"/>
    </source>
</evidence>